<evidence type="ECO:0000256" key="4">
    <source>
        <dbReference type="ARBA" id="ARBA00022694"/>
    </source>
</evidence>
<evidence type="ECO:0000256" key="3">
    <source>
        <dbReference type="ARBA" id="ARBA00021704"/>
    </source>
</evidence>
<evidence type="ECO:0000256" key="6">
    <source>
        <dbReference type="ARBA" id="ARBA00032319"/>
    </source>
</evidence>
<protein>
    <recommendedName>
        <fullName evidence="3">tRNA (adenine(58)-N(1))-methyltransferase non-catalytic subunit TRM6</fullName>
    </recommendedName>
    <alternativeName>
        <fullName evidence="6">tRNA(m1A58)-methyltransferase subunit TRM6</fullName>
    </alternativeName>
</protein>
<dbReference type="GO" id="GO:0005634">
    <property type="term" value="C:nucleus"/>
    <property type="evidence" value="ECO:0007669"/>
    <property type="project" value="UniProtKB-SubCell"/>
</dbReference>
<dbReference type="EMBL" id="BPWL01000008">
    <property type="protein sequence ID" value="GJJ13094.1"/>
    <property type="molecule type" value="Genomic_DNA"/>
</dbReference>
<organism evidence="7 8">
    <name type="scientific">Clathrus columnatus</name>
    <dbReference type="NCBI Taxonomy" id="1419009"/>
    <lineage>
        <taxon>Eukaryota</taxon>
        <taxon>Fungi</taxon>
        <taxon>Dikarya</taxon>
        <taxon>Basidiomycota</taxon>
        <taxon>Agaricomycotina</taxon>
        <taxon>Agaricomycetes</taxon>
        <taxon>Phallomycetidae</taxon>
        <taxon>Phallales</taxon>
        <taxon>Clathraceae</taxon>
        <taxon>Clathrus</taxon>
    </lineage>
</organism>
<keyword evidence="8" id="KW-1185">Reference proteome</keyword>
<evidence type="ECO:0000256" key="1">
    <source>
        <dbReference type="ARBA" id="ARBA00004123"/>
    </source>
</evidence>
<comment type="caution">
    <text evidence="7">The sequence shown here is derived from an EMBL/GenBank/DDBJ whole genome shotgun (WGS) entry which is preliminary data.</text>
</comment>
<dbReference type="Proteomes" id="UP001050691">
    <property type="component" value="Unassembled WGS sequence"/>
</dbReference>
<evidence type="ECO:0000256" key="2">
    <source>
        <dbReference type="ARBA" id="ARBA00008320"/>
    </source>
</evidence>
<dbReference type="PANTHER" id="PTHR12945:SF0">
    <property type="entry name" value="TRNA (ADENINE(58)-N(1))-METHYLTRANSFERASE NON-CATALYTIC SUBUNIT TRM6"/>
    <property type="match status" value="1"/>
</dbReference>
<name>A0AAV5AEN2_9AGAM</name>
<gene>
    <name evidence="7" type="ORF">Clacol_007344</name>
</gene>
<dbReference type="Gene3D" id="3.10.330.20">
    <property type="match status" value="1"/>
</dbReference>
<reference evidence="7" key="1">
    <citation type="submission" date="2021-10" db="EMBL/GenBank/DDBJ databases">
        <title>De novo Genome Assembly of Clathrus columnatus (Basidiomycota, Fungi) Using Illumina and Nanopore Sequence Data.</title>
        <authorList>
            <person name="Ogiso-Tanaka E."/>
            <person name="Itagaki H."/>
            <person name="Hosoya T."/>
            <person name="Hosaka K."/>
        </authorList>
    </citation>
    <scope>NUCLEOTIDE SEQUENCE</scope>
    <source>
        <strain evidence="7">MO-923</strain>
    </source>
</reference>
<dbReference type="PANTHER" id="PTHR12945">
    <property type="entry name" value="TRANSLATION INITIATION FACTOR EIF3-RELATED"/>
    <property type="match status" value="1"/>
</dbReference>
<evidence type="ECO:0000313" key="7">
    <source>
        <dbReference type="EMBL" id="GJJ13094.1"/>
    </source>
</evidence>
<dbReference type="InterPro" id="IPR017423">
    <property type="entry name" value="TRM6"/>
</dbReference>
<dbReference type="InterPro" id="IPR029063">
    <property type="entry name" value="SAM-dependent_MTases_sf"/>
</dbReference>
<keyword evidence="4" id="KW-0819">tRNA processing</keyword>
<evidence type="ECO:0000313" key="8">
    <source>
        <dbReference type="Proteomes" id="UP001050691"/>
    </source>
</evidence>
<dbReference type="GO" id="GO:0030488">
    <property type="term" value="P:tRNA methylation"/>
    <property type="evidence" value="ECO:0007669"/>
    <property type="project" value="InterPro"/>
</dbReference>
<proteinExistence type="inferred from homology"/>
<sequence>MSSLVAGPSNHIQTDIEDVLQKNSDSISSELLQNRTISSGHTVLFRLPSGDTRSLVIKANQELNFGKFGKFDTNSLIGQPFGLSYEIVDKELRVIPPKPLQDLEETEATNELIYDGQSVQPLSSEEIEQLKKQNTPATAIIQAQIENHVNYHLKTEYSKDKYRKRKEAKFSKSFSTLEPTLYNVNEYWFSKDPSKIRELRSDALAQMLSHGNVHTDGRYLVVDDGAGILVTAVLERLAGKGRLIVINNTESPPTHFVLDNMNFSKNQLKVMTTMNWAYTDPNWNVEYHTDDESERKNEKQKVRLEKRKRLVEDLSQLRAEFFAGDWDGLLISSEYEPYSIIELLEPLLAGSANIVVHHPNIQVLAGVQTKLRQCPQYLSPNITEIWTRRYQVLPGRFHPLMTMSGNAGYLLHTIKVFNNPMANAVENERKLARLAKKRKIMSGGTISVS</sequence>
<comment type="similarity">
    <text evidence="2">Belongs to the TRM6/GCD10 family.</text>
</comment>
<dbReference type="GO" id="GO:0031515">
    <property type="term" value="C:tRNA (m1A) methyltransferase complex"/>
    <property type="evidence" value="ECO:0007669"/>
    <property type="project" value="InterPro"/>
</dbReference>
<dbReference type="Gene3D" id="3.40.50.150">
    <property type="entry name" value="Vaccinia Virus protein VP39"/>
    <property type="match status" value="1"/>
</dbReference>
<evidence type="ECO:0000256" key="5">
    <source>
        <dbReference type="ARBA" id="ARBA00023242"/>
    </source>
</evidence>
<dbReference type="AlphaFoldDB" id="A0AAV5AEN2"/>
<dbReference type="Pfam" id="PF04189">
    <property type="entry name" value="Gcd10p"/>
    <property type="match status" value="1"/>
</dbReference>
<keyword evidence="5" id="KW-0539">Nucleus</keyword>
<accession>A0AAV5AEN2</accession>
<comment type="subcellular location">
    <subcellularLocation>
        <location evidence="1">Nucleus</location>
    </subcellularLocation>
</comment>